<reference evidence="5" key="2">
    <citation type="submission" date="2025-08" db="UniProtKB">
        <authorList>
            <consortium name="RefSeq"/>
        </authorList>
    </citation>
    <scope>IDENTIFICATION</scope>
    <source>
        <tissue evidence="5">Whole body</tissue>
    </source>
</reference>
<gene>
    <name evidence="5" type="primary">Ocm</name>
</gene>
<feature type="region of interest" description="Disordered" evidence="2">
    <location>
        <begin position="1040"/>
        <end position="1081"/>
    </location>
</feature>
<dbReference type="Proteomes" id="UP001652626">
    <property type="component" value="Chromosome 3"/>
</dbReference>
<evidence type="ECO:0000259" key="3">
    <source>
        <dbReference type="Pfam" id="PF16059"/>
    </source>
</evidence>
<evidence type="ECO:0000256" key="1">
    <source>
        <dbReference type="SAM" id="Coils"/>
    </source>
</evidence>
<dbReference type="RefSeq" id="XP_026491569.2">
    <property type="nucleotide sequence ID" value="XM_026635784.2"/>
</dbReference>
<reference evidence="4" key="1">
    <citation type="submission" date="2025-05" db="UniProtKB">
        <authorList>
            <consortium name="RefSeq"/>
        </authorList>
    </citation>
    <scope>NUCLEOTIDE SEQUENCE [LARGE SCALE GENOMIC DNA]</scope>
</reference>
<name>A0A8B8I3C0_VANTA</name>
<accession>A0A8B8I3C0</accession>
<feature type="compositionally biased region" description="Polar residues" evidence="2">
    <location>
        <begin position="1060"/>
        <end position="1080"/>
    </location>
</feature>
<dbReference type="Pfam" id="PF16059">
    <property type="entry name" value="MGA_dom"/>
    <property type="match status" value="1"/>
</dbReference>
<dbReference type="OrthoDB" id="6119313at2759"/>
<protein>
    <submittedName>
        <fullName evidence="5">Uncharacterized protein Ocm</fullName>
    </submittedName>
</protein>
<feature type="domain" description="MGA conserved" evidence="3">
    <location>
        <begin position="411"/>
        <end position="453"/>
    </location>
</feature>
<sequence>MDVEKKVFSSTIIRTQNHIKNNLQEILNIVPATPIVDKLEKVSDLNFIHKIDKYYVPKKNNGTKVKTVQDIRKIFESDVNSYLPDELEKQKNVLLCKIRLGSSRDEETKETAKKMLKSSSPISRSAWQMLININPEEQKFAHQYVRFNGKYIQINGSKGGNCKFIYKHDIGKIKEFSVNNSTYRRNNLKKKKALLQNSLNVKFKPGPLTKKKSLDTSYQKYQFGDIELVTLPKPGLDLQPSYGKPLAPVINTFLQNTFLLNSNGVISPKWADFAVTVLGKNEKGIPVQLKDSCNVTFDLDYKCFQHRILMRNDSDIIHLEKVQRVPIQTTEDDSVILSEVISVVDNIIDAVEISLNQDEMFFGEDETREEIITNSSSNTNHLKEKGKRKYGELGRLDVTVIRISDTSELNAKNVCSNAHCTLGCICDSLNYSYGLKVHCGRFECMFQCKCDYSNYRLSDSFDNDCTDILPGLVNLDQKLGQTLAKEEQKFHQTVIVTDDKSILLKSQKRNWKTSKKYAEFFSNMPLKTKDNTKKTLSVLCTNLKLNNVEPWCMVHNLYKCFCKGKFTKSFSPGVDEPVNTNIKIPEKIKKVVINIDLTRQELSLDNKANRKRSIYDSNESSLDSFDYFESVKCIRTLPYRGRKHCEEYYHTTNKKILEMERNDKTLRKKLASLINKEDSQENIATQNVNTSDVIDSTSNDLLNNVIEQIPLEYKDVKKLSSTKLVTWLESNYKQYKERSNQGPIKHSLHPPRLGTMALYPWDFILDRYRGKKNYFLISKQQPYRIFMAVNIKNSLFDNCININDIALSDLDKYPITVKNLLTNATDLKDNFCILCGLSHCWELVGSVTKVNNNRSNVAQENEIETIISQRPKSQSECSSDLEFMPVITDSSADELNCSLENVFNQTPENTPEQSKWFVMTVVNDFTEIRFYKRGFFVKYESIMKAINVAKVSGKTVKLSSQNCSYPQNNPSFGIYAIPSDTENYVFIGPYEKDEALGIETIRNIHDVRKTNCTRGRWITTNKIDNLNVIDNPLMYMPSSNADSNNMLSLDTESSSKDGTNEYQQVSDKSTTSTGSKQNTNKGVVGKVVKPIRIRKENGFFQLAPNGLLKQVPIHNKDTLKYKNAFLVKKNMLINKDTNSSNAPLLNSPLLLRQGGEQVGKEIMLQNQKPVQEIAHQAKTLKNVGHTNEIQRRKLEGGMFILKPEEINKRSFENQLLCNQQKTNKQNSVDGSDMDLEEFLEKFVVNTRTQCYVISDDEDDSISNLCTKDNTCKDVWIVCKNIENLGWIPGRRNSENRLSFEFPGFKYTEFYNEDEAFHKITQVMSRKIYIPRHIHLEWHALESLPDSNNKNKLEAKDLTPDYVLTQKGFQHKRELLKNTKSIKNVDSPSTALYEFLTHDLTDKNNVITKLKETSNNLEEESLFLRNKTMAKKREILKSFSKATEDLRKELIDQLNNITSDAEDSE</sequence>
<dbReference type="OMA" id="KWFLMTI"/>
<keyword evidence="1" id="KW-0175">Coiled coil</keyword>
<organism evidence="4 5">
    <name type="scientific">Vanessa tameamea</name>
    <name type="common">Kamehameha butterfly</name>
    <dbReference type="NCBI Taxonomy" id="334116"/>
    <lineage>
        <taxon>Eukaryota</taxon>
        <taxon>Metazoa</taxon>
        <taxon>Ecdysozoa</taxon>
        <taxon>Arthropoda</taxon>
        <taxon>Hexapoda</taxon>
        <taxon>Insecta</taxon>
        <taxon>Pterygota</taxon>
        <taxon>Neoptera</taxon>
        <taxon>Endopterygota</taxon>
        <taxon>Lepidoptera</taxon>
        <taxon>Glossata</taxon>
        <taxon>Ditrysia</taxon>
        <taxon>Papilionoidea</taxon>
        <taxon>Nymphalidae</taxon>
        <taxon>Nymphalinae</taxon>
        <taxon>Vanessa</taxon>
    </lineage>
</organism>
<feature type="compositionally biased region" description="Polar residues" evidence="2">
    <location>
        <begin position="1040"/>
        <end position="1052"/>
    </location>
</feature>
<keyword evidence="4" id="KW-1185">Reference proteome</keyword>
<evidence type="ECO:0000313" key="5">
    <source>
        <dbReference type="RefSeq" id="XP_026491569.2"/>
    </source>
</evidence>
<feature type="coiled-coil region" evidence="1">
    <location>
        <begin position="1399"/>
        <end position="1426"/>
    </location>
</feature>
<evidence type="ECO:0000313" key="4">
    <source>
        <dbReference type="Proteomes" id="UP001652626"/>
    </source>
</evidence>
<dbReference type="InterPro" id="IPR032060">
    <property type="entry name" value="MGA_dom"/>
</dbReference>
<proteinExistence type="predicted"/>
<dbReference type="GeneID" id="113397445"/>
<evidence type="ECO:0000256" key="2">
    <source>
        <dbReference type="SAM" id="MobiDB-lite"/>
    </source>
</evidence>